<dbReference type="RefSeq" id="XP_013351854.1">
    <property type="nucleotide sequence ID" value="XM_013496400.1"/>
</dbReference>
<feature type="region of interest" description="Disordered" evidence="1">
    <location>
        <begin position="86"/>
        <end position="179"/>
    </location>
</feature>
<dbReference type="VEuPathDB" id="ToxoDB:EMH_0048390"/>
<name>U6JUY2_9EIME</name>
<evidence type="ECO:0000313" key="2">
    <source>
        <dbReference type="EMBL" id="CDJ29285.1"/>
    </source>
</evidence>
<dbReference type="GeneID" id="25379526"/>
<sequence>MDGQVAALVSVNTLDEHDESGSAPEMLRTHAAVCSDGELEKGCSTAWGGGPDALTMKEACGTSTAADSPPDTSPVVHAHAEIPATGAGEGACEGEHVHADSIACNDHSDGSQQQQTPPSAIAAPVSADKEEEVAADAVPAAAATVAADEPDKSEKPLPMQCPQLQRRWRLMSRTNQRSQ</sequence>
<dbReference type="AlphaFoldDB" id="U6JUY2"/>
<accession>U6JUY2</accession>
<protein>
    <submittedName>
        <fullName evidence="2">Uncharacterized protein</fullName>
    </submittedName>
</protein>
<evidence type="ECO:0000256" key="1">
    <source>
        <dbReference type="SAM" id="MobiDB-lite"/>
    </source>
</evidence>
<reference evidence="2" key="2">
    <citation type="submission" date="2013-10" db="EMBL/GenBank/DDBJ databases">
        <authorList>
            <person name="Aslett M."/>
        </authorList>
    </citation>
    <scope>NUCLEOTIDE SEQUENCE [LARGE SCALE GENOMIC DNA]</scope>
    <source>
        <strain evidence="2">Houghton</strain>
    </source>
</reference>
<organism evidence="2 3">
    <name type="scientific">Eimeria mitis</name>
    <dbReference type="NCBI Taxonomy" id="44415"/>
    <lineage>
        <taxon>Eukaryota</taxon>
        <taxon>Sar</taxon>
        <taxon>Alveolata</taxon>
        <taxon>Apicomplexa</taxon>
        <taxon>Conoidasida</taxon>
        <taxon>Coccidia</taxon>
        <taxon>Eucoccidiorida</taxon>
        <taxon>Eimeriorina</taxon>
        <taxon>Eimeriidae</taxon>
        <taxon>Eimeria</taxon>
    </lineage>
</organism>
<reference evidence="2" key="1">
    <citation type="submission" date="2013-10" db="EMBL/GenBank/DDBJ databases">
        <title>Genomic analysis of the causative agents of coccidiosis in chickens.</title>
        <authorList>
            <person name="Reid A.J."/>
            <person name="Blake D."/>
            <person name="Billington K."/>
            <person name="Browne H."/>
            <person name="Dunn M."/>
            <person name="Hung S."/>
            <person name="Kawahara F."/>
            <person name="Miranda-Saavedra D."/>
            <person name="Mourier T."/>
            <person name="Nagra H."/>
            <person name="Otto T.D."/>
            <person name="Rawlings N."/>
            <person name="Sanchez A."/>
            <person name="Sanders M."/>
            <person name="Subramaniam C."/>
            <person name="Tay Y."/>
            <person name="Dear P."/>
            <person name="Doerig C."/>
            <person name="Gruber A."/>
            <person name="Parkinson J."/>
            <person name="Shirley M."/>
            <person name="Wan K.L."/>
            <person name="Berriman M."/>
            <person name="Tomley F."/>
            <person name="Pain A."/>
        </authorList>
    </citation>
    <scope>NUCLEOTIDE SEQUENCE [LARGE SCALE GENOMIC DNA]</scope>
    <source>
        <strain evidence="2">Houghton</strain>
    </source>
</reference>
<keyword evidence="3" id="KW-1185">Reference proteome</keyword>
<dbReference type="EMBL" id="HG681831">
    <property type="protein sequence ID" value="CDJ29285.1"/>
    <property type="molecule type" value="Genomic_DNA"/>
</dbReference>
<evidence type="ECO:0000313" key="3">
    <source>
        <dbReference type="Proteomes" id="UP000030744"/>
    </source>
</evidence>
<feature type="compositionally biased region" description="Low complexity" evidence="1">
    <location>
        <begin position="135"/>
        <end position="147"/>
    </location>
</feature>
<dbReference type="Proteomes" id="UP000030744">
    <property type="component" value="Unassembled WGS sequence"/>
</dbReference>
<gene>
    <name evidence="2" type="ORF">EMH_0048390</name>
</gene>
<proteinExistence type="predicted"/>